<dbReference type="SUPFAM" id="SSF50978">
    <property type="entry name" value="WD40 repeat-like"/>
    <property type="match status" value="1"/>
</dbReference>
<dbReference type="InterPro" id="IPR001810">
    <property type="entry name" value="F-box_dom"/>
</dbReference>
<dbReference type="Pfam" id="PF00400">
    <property type="entry name" value="WD40"/>
    <property type="match status" value="3"/>
</dbReference>
<accession>A0A1L8GI98</accession>
<dbReference type="PROSITE" id="PS00678">
    <property type="entry name" value="WD_REPEATS_1"/>
    <property type="match status" value="1"/>
</dbReference>
<dbReference type="InterPro" id="IPR036047">
    <property type="entry name" value="F-box-like_dom_sf"/>
</dbReference>
<dbReference type="Gene3D" id="2.130.10.10">
    <property type="entry name" value="YVTN repeat-like/Quinoprotein amine dehydrogenase"/>
    <property type="match status" value="1"/>
</dbReference>
<dbReference type="RefSeq" id="XP_018112715.1">
    <property type="nucleotide sequence ID" value="XM_018257226.2"/>
</dbReference>
<dbReference type="PaxDb" id="8355-A0A1L8GI98"/>
<evidence type="ECO:0000313" key="1">
    <source>
        <dbReference type="Proteomes" id="UP000186698"/>
    </source>
</evidence>
<proteinExistence type="predicted"/>
<dbReference type="PROSITE" id="PS50181">
    <property type="entry name" value="FBOX"/>
    <property type="match status" value="1"/>
</dbReference>
<name>A0A1L8GI98_XENLA</name>
<dbReference type="KEGG" id="xla:108713714"/>
<keyword evidence="1" id="KW-1185">Reference proteome</keyword>
<sequence length="440" mass="49890">MGCASQSRMEASEDYVCQLADELALRILWYLDGKEILQVAQTCQRWRQLAEDEGLWQGKCKARGIEEPLCITRRKAKASRSGPWKSSYIHQLRIDTNWRRGRFRSITLDLSKDHDALHYVEFNGKELVGTSEFETIKIWSAVTGECLRTLVGQTRGMTEIQMRDHIIVSGCEDGTVNVWNAESGESLHTLYTHTHYVSCTCLYEKWIVSGSGDGPIWVWDIETGRCSHILSGHEGSVTWVWYNDGRLMSVDFSNVVKIWEPETETCLLSVCLHSGAFTTPQFDGKHIVSLLFEDRTIGVWDGETLQRTHTITGDKSYTPVMTLQNSILGVATTGRTAEIWNVATGQRVNLLTHPDGFDLREQSLVLRGDFLIGRTDTGRVSLWDWRTGTFLRNLFVPNTGESLDRHLLVSNTKLMCVVLNKRQGILPPTRTVVLDFDVKD</sequence>
<dbReference type="Pfam" id="PF12937">
    <property type="entry name" value="F-box-like"/>
    <property type="match status" value="1"/>
</dbReference>
<dbReference type="InterPro" id="IPR015943">
    <property type="entry name" value="WD40/YVTN_repeat-like_dom_sf"/>
</dbReference>
<dbReference type="AlphaFoldDB" id="A0A1L8GI98"/>
<evidence type="ECO:0000313" key="2">
    <source>
        <dbReference type="RefSeq" id="XP_018112715.1"/>
    </source>
</evidence>
<dbReference type="PANTHER" id="PTHR44436:SF1">
    <property type="entry name" value="F-BOX_WD REPEAT-CONTAINING PROTEIN 2"/>
    <property type="match status" value="1"/>
</dbReference>
<dbReference type="Gene3D" id="1.20.1280.50">
    <property type="match status" value="1"/>
</dbReference>
<dbReference type="PROSITE" id="PS50082">
    <property type="entry name" value="WD_REPEATS_2"/>
    <property type="match status" value="2"/>
</dbReference>
<dbReference type="Bgee" id="108713714">
    <property type="expression patterns" value="Expressed in intestine and 4 other cell types or tissues"/>
</dbReference>
<organism evidence="1 2">
    <name type="scientific">Xenopus laevis</name>
    <name type="common">African clawed frog</name>
    <dbReference type="NCBI Taxonomy" id="8355"/>
    <lineage>
        <taxon>Eukaryota</taxon>
        <taxon>Metazoa</taxon>
        <taxon>Chordata</taxon>
        <taxon>Craniata</taxon>
        <taxon>Vertebrata</taxon>
        <taxon>Euteleostomi</taxon>
        <taxon>Amphibia</taxon>
        <taxon>Batrachia</taxon>
        <taxon>Anura</taxon>
        <taxon>Pipoidea</taxon>
        <taxon>Pipidae</taxon>
        <taxon>Xenopodinae</taxon>
        <taxon>Xenopus</taxon>
        <taxon>Xenopus</taxon>
    </lineage>
</organism>
<dbReference type="InterPro" id="IPR042627">
    <property type="entry name" value="FBXW2"/>
</dbReference>
<protein>
    <submittedName>
        <fullName evidence="2">F-box/WD repeat-containing protein 7</fullName>
    </submittedName>
</protein>
<dbReference type="STRING" id="8355.A0A1L8GI98"/>
<dbReference type="GeneID" id="108713714"/>
<dbReference type="Proteomes" id="UP000186698">
    <property type="component" value="Chromosome 4L"/>
</dbReference>
<dbReference type="InterPro" id="IPR001680">
    <property type="entry name" value="WD40_rpt"/>
</dbReference>
<dbReference type="InterPro" id="IPR019775">
    <property type="entry name" value="WD40_repeat_CS"/>
</dbReference>
<dbReference type="SMART" id="SM00256">
    <property type="entry name" value="FBOX"/>
    <property type="match status" value="1"/>
</dbReference>
<dbReference type="InterPro" id="IPR036322">
    <property type="entry name" value="WD40_repeat_dom_sf"/>
</dbReference>
<dbReference type="OrthoDB" id="190105at2759"/>
<reference evidence="2" key="1">
    <citation type="submission" date="2025-08" db="UniProtKB">
        <authorList>
            <consortium name="RefSeq"/>
        </authorList>
    </citation>
    <scope>IDENTIFICATION</scope>
    <source>
        <strain evidence="2">J_2021</strain>
        <tissue evidence="2">Erythrocytes</tissue>
    </source>
</reference>
<gene>
    <name evidence="2" type="primary">LOC108713714</name>
</gene>
<dbReference type="PANTHER" id="PTHR44436">
    <property type="entry name" value="F-BOX/WD REPEAT-CONTAINING PROTEIN 2"/>
    <property type="match status" value="1"/>
</dbReference>
<dbReference type="SUPFAM" id="SSF81383">
    <property type="entry name" value="F-box domain"/>
    <property type="match status" value="1"/>
</dbReference>
<dbReference type="SMART" id="SM00320">
    <property type="entry name" value="WD40"/>
    <property type="match status" value="4"/>
</dbReference>